<comment type="function">
    <text evidence="3">Component of the exocyst complex.</text>
</comment>
<dbReference type="GO" id="GO:0000145">
    <property type="term" value="C:exocyst"/>
    <property type="evidence" value="ECO:0007669"/>
    <property type="project" value="InterPro"/>
</dbReference>
<feature type="domain" description="Exocyst complex subunit Exo70 C-terminal" evidence="5">
    <location>
        <begin position="185"/>
        <end position="484"/>
    </location>
</feature>
<dbReference type="InterPro" id="IPR004140">
    <property type="entry name" value="Exo70"/>
</dbReference>
<accession>A0A8T0SRX7</accession>
<comment type="similarity">
    <text evidence="1 3">Belongs to the EXO70 family.</text>
</comment>
<dbReference type="InterPro" id="IPR046364">
    <property type="entry name" value="Exo70_C"/>
</dbReference>
<gene>
    <name evidence="6" type="ORF">PVAP13_5KG488500</name>
</gene>
<sequence length="490" mass="54503">MHPLFSIPIPAEPRDGMEVGDGSSTARPAAGGDSSSCSGTLSSTYTPGASPVSSSCGFHPPGGSELDEEARAKNLGHVRGLLEEFCSHAGANADAPIERWLSEMDAAWVLHLAGHDSRQLPRLTRSWILALRDIKDSVFAYIDGLCGEDDGTCHSQPALSEFSRFVESTILKMLPFVDAIVALNNTVASTGSEHIVAAAETETKLEALIQVRDALSTASEEIQFWPHSSLYYQESTRMVDDMSDLLSSQLGKLDRAIWDAVDEIRNGVMDAGRAAACLSPDIHELTRSVISCIKLLDANYVLLSRIAYEAARRGTFVPEIKNRAPLTSLIVEMFSCLEGQLVAMFQSFQHDSLGFLFLINNSHLVWQQLHPMFDLEFPMAVLNRRIDDYIQSYLQVSWGPVLSCLYYDPRPLRLGRYSPLRQFEMEFQKVYANQRLWKVPDPELRARLRKAIARKITSGYAKFLEDNRATATPRVTPGELDERLQEIFEG</sequence>
<evidence type="ECO:0000313" key="6">
    <source>
        <dbReference type="EMBL" id="KAG2599898.1"/>
    </source>
</evidence>
<dbReference type="Proteomes" id="UP000823388">
    <property type="component" value="Chromosome 5K"/>
</dbReference>
<protein>
    <recommendedName>
        <fullName evidence="3">Exocyst subunit Exo70 family protein</fullName>
    </recommendedName>
</protein>
<evidence type="ECO:0000259" key="5">
    <source>
        <dbReference type="Pfam" id="PF03081"/>
    </source>
</evidence>
<feature type="compositionally biased region" description="Low complexity" evidence="4">
    <location>
        <begin position="31"/>
        <end position="44"/>
    </location>
</feature>
<dbReference type="Pfam" id="PF03081">
    <property type="entry name" value="Exo70_C"/>
    <property type="match status" value="1"/>
</dbReference>
<organism evidence="6 7">
    <name type="scientific">Panicum virgatum</name>
    <name type="common">Blackwell switchgrass</name>
    <dbReference type="NCBI Taxonomy" id="38727"/>
    <lineage>
        <taxon>Eukaryota</taxon>
        <taxon>Viridiplantae</taxon>
        <taxon>Streptophyta</taxon>
        <taxon>Embryophyta</taxon>
        <taxon>Tracheophyta</taxon>
        <taxon>Spermatophyta</taxon>
        <taxon>Magnoliopsida</taxon>
        <taxon>Liliopsida</taxon>
        <taxon>Poales</taxon>
        <taxon>Poaceae</taxon>
        <taxon>PACMAD clade</taxon>
        <taxon>Panicoideae</taxon>
        <taxon>Panicodae</taxon>
        <taxon>Paniceae</taxon>
        <taxon>Panicinae</taxon>
        <taxon>Panicum</taxon>
        <taxon>Panicum sect. Hiantes</taxon>
    </lineage>
</organism>
<keyword evidence="2 3" id="KW-0813">Transport</keyword>
<dbReference type="AlphaFoldDB" id="A0A8T0SRX7"/>
<feature type="region of interest" description="Disordered" evidence="4">
    <location>
        <begin position="1"/>
        <end position="44"/>
    </location>
</feature>
<dbReference type="EMBL" id="CM029045">
    <property type="protein sequence ID" value="KAG2599898.1"/>
    <property type="molecule type" value="Genomic_DNA"/>
</dbReference>
<evidence type="ECO:0000313" key="7">
    <source>
        <dbReference type="Proteomes" id="UP000823388"/>
    </source>
</evidence>
<dbReference type="Gene3D" id="1.20.1280.170">
    <property type="entry name" value="Exocyst complex component Exo70"/>
    <property type="match status" value="1"/>
</dbReference>
<dbReference type="GO" id="GO:0006887">
    <property type="term" value="P:exocytosis"/>
    <property type="evidence" value="ECO:0007669"/>
    <property type="project" value="UniProtKB-KW"/>
</dbReference>
<evidence type="ECO:0000256" key="3">
    <source>
        <dbReference type="RuleBase" id="RU365026"/>
    </source>
</evidence>
<dbReference type="PANTHER" id="PTHR12542">
    <property type="entry name" value="EXOCYST COMPLEX PROTEIN EXO70"/>
    <property type="match status" value="1"/>
</dbReference>
<dbReference type="GO" id="GO:0015031">
    <property type="term" value="P:protein transport"/>
    <property type="evidence" value="ECO:0007669"/>
    <property type="project" value="UniProtKB-KW"/>
</dbReference>
<keyword evidence="3" id="KW-0268">Exocytosis</keyword>
<evidence type="ECO:0000256" key="2">
    <source>
        <dbReference type="ARBA" id="ARBA00022448"/>
    </source>
</evidence>
<dbReference type="SUPFAM" id="SSF74788">
    <property type="entry name" value="Cullin repeat-like"/>
    <property type="match status" value="1"/>
</dbReference>
<keyword evidence="3" id="KW-0653">Protein transport</keyword>
<evidence type="ECO:0000256" key="4">
    <source>
        <dbReference type="SAM" id="MobiDB-lite"/>
    </source>
</evidence>
<dbReference type="PANTHER" id="PTHR12542:SF170">
    <property type="entry name" value="EXOCYST SUBUNIT EXO70 FAMILY PROTEIN"/>
    <property type="match status" value="1"/>
</dbReference>
<proteinExistence type="inferred from homology"/>
<comment type="caution">
    <text evidence="6">The sequence shown here is derived from an EMBL/GenBank/DDBJ whole genome shotgun (WGS) entry which is preliminary data.</text>
</comment>
<dbReference type="GO" id="GO:0005546">
    <property type="term" value="F:phosphatidylinositol-4,5-bisphosphate binding"/>
    <property type="evidence" value="ECO:0007669"/>
    <property type="project" value="InterPro"/>
</dbReference>
<evidence type="ECO:0000256" key="1">
    <source>
        <dbReference type="ARBA" id="ARBA00006756"/>
    </source>
</evidence>
<reference evidence="6" key="1">
    <citation type="submission" date="2020-05" db="EMBL/GenBank/DDBJ databases">
        <title>WGS assembly of Panicum virgatum.</title>
        <authorList>
            <person name="Lovell J.T."/>
            <person name="Jenkins J."/>
            <person name="Shu S."/>
            <person name="Juenger T.E."/>
            <person name="Schmutz J."/>
        </authorList>
    </citation>
    <scope>NUCLEOTIDE SEQUENCE</scope>
    <source>
        <strain evidence="6">AP13</strain>
    </source>
</reference>
<name>A0A8T0SRX7_PANVG</name>
<keyword evidence="7" id="KW-1185">Reference proteome</keyword>
<dbReference type="InterPro" id="IPR016159">
    <property type="entry name" value="Cullin_repeat-like_dom_sf"/>
</dbReference>